<dbReference type="OrthoDB" id="1283502at2759"/>
<feature type="transmembrane region" description="Helical" evidence="1">
    <location>
        <begin position="62"/>
        <end position="83"/>
    </location>
</feature>
<gene>
    <name evidence="2" type="ORF">H5410_028867</name>
</gene>
<accession>A0A9J5Z657</accession>
<keyword evidence="1" id="KW-0472">Membrane</keyword>
<dbReference type="Proteomes" id="UP000824120">
    <property type="component" value="Chromosome 5"/>
</dbReference>
<dbReference type="AlphaFoldDB" id="A0A9J5Z657"/>
<protein>
    <submittedName>
        <fullName evidence="2">Uncharacterized protein</fullName>
    </submittedName>
</protein>
<proteinExistence type="predicted"/>
<organism evidence="2 3">
    <name type="scientific">Solanum commersonii</name>
    <name type="common">Commerson's wild potato</name>
    <name type="synonym">Commerson's nightshade</name>
    <dbReference type="NCBI Taxonomy" id="4109"/>
    <lineage>
        <taxon>Eukaryota</taxon>
        <taxon>Viridiplantae</taxon>
        <taxon>Streptophyta</taxon>
        <taxon>Embryophyta</taxon>
        <taxon>Tracheophyta</taxon>
        <taxon>Spermatophyta</taxon>
        <taxon>Magnoliopsida</taxon>
        <taxon>eudicotyledons</taxon>
        <taxon>Gunneridae</taxon>
        <taxon>Pentapetalae</taxon>
        <taxon>asterids</taxon>
        <taxon>lamiids</taxon>
        <taxon>Solanales</taxon>
        <taxon>Solanaceae</taxon>
        <taxon>Solanoideae</taxon>
        <taxon>Solaneae</taxon>
        <taxon>Solanum</taxon>
    </lineage>
</organism>
<sequence length="87" mass="10478">MVDKMWETMFRWFGHVKRRCIDVLMRRYGRLVRLGTRRVDQKKFRGEVNKQDMVYLHLIKDMTPYIGSFIVLLARGYIGSIVLPSQR</sequence>
<name>A0A9J5Z657_SOLCO</name>
<keyword evidence="3" id="KW-1185">Reference proteome</keyword>
<reference evidence="2 3" key="1">
    <citation type="submission" date="2020-09" db="EMBL/GenBank/DDBJ databases">
        <title>De no assembly of potato wild relative species, Solanum commersonii.</title>
        <authorList>
            <person name="Cho K."/>
        </authorList>
    </citation>
    <scope>NUCLEOTIDE SEQUENCE [LARGE SCALE GENOMIC DNA]</scope>
    <source>
        <strain evidence="2">LZ3.2</strain>
        <tissue evidence="2">Leaf</tissue>
    </source>
</reference>
<evidence type="ECO:0000256" key="1">
    <source>
        <dbReference type="SAM" id="Phobius"/>
    </source>
</evidence>
<comment type="caution">
    <text evidence="2">The sequence shown here is derived from an EMBL/GenBank/DDBJ whole genome shotgun (WGS) entry which is preliminary data.</text>
</comment>
<keyword evidence="1" id="KW-1133">Transmembrane helix</keyword>
<keyword evidence="1" id="KW-0812">Transmembrane</keyword>
<evidence type="ECO:0000313" key="2">
    <source>
        <dbReference type="EMBL" id="KAG5607375.1"/>
    </source>
</evidence>
<dbReference type="EMBL" id="JACXVP010000005">
    <property type="protein sequence ID" value="KAG5607375.1"/>
    <property type="molecule type" value="Genomic_DNA"/>
</dbReference>
<evidence type="ECO:0000313" key="3">
    <source>
        <dbReference type="Proteomes" id="UP000824120"/>
    </source>
</evidence>